<protein>
    <submittedName>
        <fullName evidence="1">Uncharacterized protein</fullName>
    </submittedName>
</protein>
<sequence length="68" mass="8231">MRARLRKKRDGKLYIAIKRLNEDVAKDFDGKQVEEDSIRKVHNKIKKNPEQVNRVFKDYRKYIDGRLV</sequence>
<organism evidence="1 2">
    <name type="scientific">Bacillus thuringiensis</name>
    <dbReference type="NCBI Taxonomy" id="1428"/>
    <lineage>
        <taxon>Bacteria</taxon>
        <taxon>Bacillati</taxon>
        <taxon>Bacillota</taxon>
        <taxon>Bacilli</taxon>
        <taxon>Bacillales</taxon>
        <taxon>Bacillaceae</taxon>
        <taxon>Bacillus</taxon>
        <taxon>Bacillus cereus group</taxon>
    </lineage>
</organism>
<dbReference type="EMBL" id="NTYF01000023">
    <property type="protein sequence ID" value="PER55654.1"/>
    <property type="molecule type" value="Genomic_DNA"/>
</dbReference>
<dbReference type="AlphaFoldDB" id="A0ABD6SGK5"/>
<proteinExistence type="predicted"/>
<gene>
    <name evidence="1" type="ORF">CN495_07835</name>
</gene>
<comment type="caution">
    <text evidence="1">The sequence shown here is derived from an EMBL/GenBank/DDBJ whole genome shotgun (WGS) entry which is preliminary data.</text>
</comment>
<dbReference type="RefSeq" id="WP_098316999.1">
    <property type="nucleotide sequence ID" value="NZ_NTYF01000023.1"/>
</dbReference>
<name>A0ABD6SGK5_BACTU</name>
<dbReference type="Proteomes" id="UP000219897">
    <property type="component" value="Unassembled WGS sequence"/>
</dbReference>
<accession>A0ABD6SGK5</accession>
<evidence type="ECO:0000313" key="1">
    <source>
        <dbReference type="EMBL" id="PER55654.1"/>
    </source>
</evidence>
<evidence type="ECO:0000313" key="2">
    <source>
        <dbReference type="Proteomes" id="UP000219897"/>
    </source>
</evidence>
<reference evidence="1 2" key="1">
    <citation type="submission" date="2017-09" db="EMBL/GenBank/DDBJ databases">
        <title>Large-scale bioinformatics analysis of Bacillus genomes uncovers conserved roles of natural products in bacterial physiology.</title>
        <authorList>
            <consortium name="Agbiome Team Llc"/>
            <person name="Bleich R.M."/>
            <person name="Kirk G.J."/>
            <person name="Santa Maria K.C."/>
            <person name="Allen S.E."/>
            <person name="Farag S."/>
            <person name="Shank E.A."/>
            <person name="Bowers A."/>
        </authorList>
    </citation>
    <scope>NUCLEOTIDE SEQUENCE [LARGE SCALE GENOMIC DNA]</scope>
    <source>
        <strain evidence="1 2">AFS005140</strain>
    </source>
</reference>